<evidence type="ECO:0000313" key="8">
    <source>
        <dbReference type="Proteomes" id="UP000322214"/>
    </source>
</evidence>
<comment type="similarity">
    <text evidence="2">Belongs to the CPA3 antiporters (TC 2.A.63) subunit E family.</text>
</comment>
<comment type="subcellular location">
    <subcellularLocation>
        <location evidence="1">Cell membrane</location>
        <topology evidence="1">Multi-pass membrane protein</topology>
    </subcellularLocation>
</comment>
<keyword evidence="4" id="KW-0812">Transmembrane</keyword>
<accession>A0A5B9PNU1</accession>
<gene>
    <name evidence="7" type="primary">mrpE</name>
    <name evidence="7" type="ORF">MFFC18_41380</name>
</gene>
<dbReference type="STRING" id="980251.GCA_001642875_00714"/>
<protein>
    <submittedName>
        <fullName evidence="7">Na(+)/H(+) antiporter subunit E</fullName>
    </submittedName>
</protein>
<evidence type="ECO:0000313" key="7">
    <source>
        <dbReference type="EMBL" id="QEG24221.1"/>
    </source>
</evidence>
<organism evidence="7 8">
    <name type="scientific">Mariniblastus fucicola</name>
    <dbReference type="NCBI Taxonomy" id="980251"/>
    <lineage>
        <taxon>Bacteria</taxon>
        <taxon>Pseudomonadati</taxon>
        <taxon>Planctomycetota</taxon>
        <taxon>Planctomycetia</taxon>
        <taxon>Pirellulales</taxon>
        <taxon>Pirellulaceae</taxon>
        <taxon>Mariniblastus</taxon>
    </lineage>
</organism>
<dbReference type="Pfam" id="PF01899">
    <property type="entry name" value="MNHE"/>
    <property type="match status" value="1"/>
</dbReference>
<dbReference type="OrthoDB" id="9800498at2"/>
<reference evidence="7 8" key="1">
    <citation type="submission" date="2019-08" db="EMBL/GenBank/DDBJ databases">
        <title>Deep-cultivation of Planctomycetes and their phenomic and genomic characterization uncovers novel biology.</title>
        <authorList>
            <person name="Wiegand S."/>
            <person name="Jogler M."/>
            <person name="Boedeker C."/>
            <person name="Pinto D."/>
            <person name="Vollmers J."/>
            <person name="Rivas-Marin E."/>
            <person name="Kohn T."/>
            <person name="Peeters S.H."/>
            <person name="Heuer A."/>
            <person name="Rast P."/>
            <person name="Oberbeckmann S."/>
            <person name="Bunk B."/>
            <person name="Jeske O."/>
            <person name="Meyerdierks A."/>
            <person name="Storesund J.E."/>
            <person name="Kallscheuer N."/>
            <person name="Luecker S."/>
            <person name="Lage O.M."/>
            <person name="Pohl T."/>
            <person name="Merkel B.J."/>
            <person name="Hornburger P."/>
            <person name="Mueller R.-W."/>
            <person name="Bruemmer F."/>
            <person name="Labrenz M."/>
            <person name="Spormann A.M."/>
            <person name="Op den Camp H."/>
            <person name="Overmann J."/>
            <person name="Amann R."/>
            <person name="Jetten M.S.M."/>
            <person name="Mascher T."/>
            <person name="Medema M.H."/>
            <person name="Devos D.P."/>
            <person name="Kaster A.-K."/>
            <person name="Ovreas L."/>
            <person name="Rohde M."/>
            <person name="Galperin M.Y."/>
            <person name="Jogler C."/>
        </authorList>
    </citation>
    <scope>NUCLEOTIDE SEQUENCE [LARGE SCALE GENOMIC DNA]</scope>
    <source>
        <strain evidence="7 8">FC18</strain>
    </source>
</reference>
<dbReference type="GO" id="GO:0005886">
    <property type="term" value="C:plasma membrane"/>
    <property type="evidence" value="ECO:0007669"/>
    <property type="project" value="UniProtKB-SubCell"/>
</dbReference>
<evidence type="ECO:0000256" key="4">
    <source>
        <dbReference type="ARBA" id="ARBA00022692"/>
    </source>
</evidence>
<evidence type="ECO:0000256" key="2">
    <source>
        <dbReference type="ARBA" id="ARBA00006228"/>
    </source>
</evidence>
<sequence>MKYTLTLGIAMAAVWYLWSGHNEPHLLIIGGLSVLLCLWIARRMGIVDEEGAPAELGIRPFTSYMPWLAKEIVVSNIEVTKTILSSDMKLKRNMIEVGANQKTALGRVILANSITLTPGTVSVQMENDRILVHALSFEGAEEDLSGEMDRRVCRLEGSKVPIHQNPNSDSEAS</sequence>
<dbReference type="PANTHER" id="PTHR34584:SF1">
    <property type="entry name" value="NA(+)_H(+) ANTIPORTER SUBUNIT E1"/>
    <property type="match status" value="1"/>
</dbReference>
<evidence type="ECO:0000256" key="1">
    <source>
        <dbReference type="ARBA" id="ARBA00004651"/>
    </source>
</evidence>
<dbReference type="PANTHER" id="PTHR34584">
    <property type="entry name" value="NA(+)/H(+) ANTIPORTER SUBUNIT E1"/>
    <property type="match status" value="1"/>
</dbReference>
<dbReference type="RefSeq" id="WP_075083505.1">
    <property type="nucleotide sequence ID" value="NZ_CP042912.1"/>
</dbReference>
<evidence type="ECO:0000256" key="6">
    <source>
        <dbReference type="ARBA" id="ARBA00023136"/>
    </source>
</evidence>
<dbReference type="InterPro" id="IPR002758">
    <property type="entry name" value="Cation_antiport_E"/>
</dbReference>
<evidence type="ECO:0000256" key="3">
    <source>
        <dbReference type="ARBA" id="ARBA00022475"/>
    </source>
</evidence>
<keyword evidence="3" id="KW-1003">Cell membrane</keyword>
<keyword evidence="6" id="KW-0472">Membrane</keyword>
<dbReference type="AlphaFoldDB" id="A0A5B9PNU1"/>
<evidence type="ECO:0000256" key="5">
    <source>
        <dbReference type="ARBA" id="ARBA00022989"/>
    </source>
</evidence>
<keyword evidence="5" id="KW-1133">Transmembrane helix</keyword>
<dbReference type="GO" id="GO:0008324">
    <property type="term" value="F:monoatomic cation transmembrane transporter activity"/>
    <property type="evidence" value="ECO:0007669"/>
    <property type="project" value="InterPro"/>
</dbReference>
<dbReference type="KEGG" id="mff:MFFC18_41380"/>
<dbReference type="Proteomes" id="UP000322214">
    <property type="component" value="Chromosome"/>
</dbReference>
<dbReference type="EMBL" id="CP042912">
    <property type="protein sequence ID" value="QEG24221.1"/>
    <property type="molecule type" value="Genomic_DNA"/>
</dbReference>
<keyword evidence="8" id="KW-1185">Reference proteome</keyword>
<name>A0A5B9PNU1_9BACT</name>
<proteinExistence type="inferred from homology"/>